<organism evidence="1 2">
    <name type="scientific">Methanobrevibacter millerae</name>
    <dbReference type="NCBI Taxonomy" id="230361"/>
    <lineage>
        <taxon>Archaea</taxon>
        <taxon>Methanobacteriati</taxon>
        <taxon>Methanobacteriota</taxon>
        <taxon>Methanomada group</taxon>
        <taxon>Methanobacteria</taxon>
        <taxon>Methanobacteriales</taxon>
        <taxon>Methanobacteriaceae</taxon>
        <taxon>Methanobrevibacter</taxon>
    </lineage>
</organism>
<proteinExistence type="predicted"/>
<dbReference type="Gene3D" id="1.10.10.10">
    <property type="entry name" value="Winged helix-like DNA-binding domain superfamily/Winged helix DNA-binding domain"/>
    <property type="match status" value="1"/>
</dbReference>
<keyword evidence="2" id="KW-1185">Reference proteome</keyword>
<dbReference type="SUPFAM" id="SSF46785">
    <property type="entry name" value="Winged helix' DNA-binding domain"/>
    <property type="match status" value="1"/>
</dbReference>
<name>A0A1G5VLB3_9EURY</name>
<evidence type="ECO:0000313" key="2">
    <source>
        <dbReference type="Proteomes" id="UP000323439"/>
    </source>
</evidence>
<dbReference type="AlphaFoldDB" id="A0A1G5VLB3"/>
<accession>A0A1G5VLB3</accession>
<dbReference type="EMBL" id="FMXB01000004">
    <property type="protein sequence ID" value="SDA46206.1"/>
    <property type="molecule type" value="Genomic_DNA"/>
</dbReference>
<dbReference type="Proteomes" id="UP000323439">
    <property type="component" value="Unassembled WGS sequence"/>
</dbReference>
<dbReference type="RefSeq" id="WP_149731310.1">
    <property type="nucleotide sequence ID" value="NZ_FMXB01000004.1"/>
</dbReference>
<evidence type="ECO:0008006" key="3">
    <source>
        <dbReference type="Google" id="ProtNLM"/>
    </source>
</evidence>
<gene>
    <name evidence="1" type="ORF">SAMN02910315_00692</name>
</gene>
<dbReference type="OrthoDB" id="68967at2157"/>
<dbReference type="InterPro" id="IPR036388">
    <property type="entry name" value="WH-like_DNA-bd_sf"/>
</dbReference>
<evidence type="ECO:0000313" key="1">
    <source>
        <dbReference type="EMBL" id="SDA46206.1"/>
    </source>
</evidence>
<dbReference type="InterPro" id="IPR036390">
    <property type="entry name" value="WH_DNA-bd_sf"/>
</dbReference>
<reference evidence="1 2" key="1">
    <citation type="submission" date="2016-10" db="EMBL/GenBank/DDBJ databases">
        <authorList>
            <person name="Varghese N."/>
            <person name="Submissions S."/>
        </authorList>
    </citation>
    <scope>NUCLEOTIDE SEQUENCE [LARGE SCALE GENOMIC DNA]</scope>
    <source>
        <strain evidence="1 2">DSM 16643</strain>
    </source>
</reference>
<sequence length="60" mass="6958">MDDKEKVIEAFRSSEEPLNAKKVSEISGVDKKEVDKIMKELKKDDTIVSPKRCYWTLAEK</sequence>
<protein>
    <recommendedName>
        <fullName evidence="3">MarR family transcriptional regulator</fullName>
    </recommendedName>
</protein>